<evidence type="ECO:0000256" key="4">
    <source>
        <dbReference type="ARBA" id="ARBA00022679"/>
    </source>
</evidence>
<evidence type="ECO:0000256" key="10">
    <source>
        <dbReference type="ARBA" id="ARBA00023264"/>
    </source>
</evidence>
<evidence type="ECO:0000256" key="1">
    <source>
        <dbReference type="ARBA" id="ARBA00004141"/>
    </source>
</evidence>
<evidence type="ECO:0000256" key="13">
    <source>
        <dbReference type="SAM" id="Phobius"/>
    </source>
</evidence>
<dbReference type="Gene3D" id="1.20.120.1760">
    <property type="match status" value="1"/>
</dbReference>
<gene>
    <name evidence="14" type="primary">pgsA</name>
    <name evidence="14" type="ORF">NCTC10181_00888</name>
</gene>
<dbReference type="InterPro" id="IPR000462">
    <property type="entry name" value="CDP-OH_P_trans"/>
</dbReference>
<feature type="transmembrane region" description="Helical" evidence="13">
    <location>
        <begin position="148"/>
        <end position="169"/>
    </location>
</feature>
<reference evidence="14 15" key="1">
    <citation type="submission" date="2019-01" db="EMBL/GenBank/DDBJ databases">
        <authorList>
            <consortium name="Pathogen Informatics"/>
        </authorList>
    </citation>
    <scope>NUCLEOTIDE SEQUENCE [LARGE SCALE GENOMIC DNA]</scope>
    <source>
        <strain evidence="14 15">NCTC10181</strain>
    </source>
</reference>
<keyword evidence="9" id="KW-0594">Phospholipid biosynthesis</keyword>
<dbReference type="NCBIfam" id="TIGR00560">
    <property type="entry name" value="pgsA"/>
    <property type="match status" value="1"/>
</dbReference>
<dbReference type="GO" id="GO:0008444">
    <property type="term" value="F:CDP-diacylglycerol-glycerol-3-phosphate 3-phosphatidyltransferase activity"/>
    <property type="evidence" value="ECO:0007669"/>
    <property type="project" value="UniProtKB-UniRule"/>
</dbReference>
<dbReference type="Proteomes" id="UP000290985">
    <property type="component" value="Chromosome"/>
</dbReference>
<dbReference type="InterPro" id="IPR048254">
    <property type="entry name" value="CDP_ALCOHOL_P_TRANSF_CS"/>
</dbReference>
<accession>A0A449B353</accession>
<feature type="transmembrane region" description="Helical" evidence="13">
    <location>
        <begin position="56"/>
        <end position="78"/>
    </location>
</feature>
<feature type="transmembrane region" description="Helical" evidence="13">
    <location>
        <begin position="25"/>
        <end position="44"/>
    </location>
</feature>
<keyword evidence="5 13" id="KW-0812">Transmembrane</keyword>
<evidence type="ECO:0000256" key="6">
    <source>
        <dbReference type="ARBA" id="ARBA00022989"/>
    </source>
</evidence>
<keyword evidence="15" id="KW-1185">Reference proteome</keyword>
<evidence type="ECO:0000256" key="12">
    <source>
        <dbReference type="RuleBase" id="RU003750"/>
    </source>
</evidence>
<evidence type="ECO:0000256" key="11">
    <source>
        <dbReference type="NCBIfam" id="TIGR00560"/>
    </source>
</evidence>
<dbReference type="AlphaFoldDB" id="A0A449B353"/>
<keyword evidence="7" id="KW-0443">Lipid metabolism</keyword>
<dbReference type="PIRSF" id="PIRSF000847">
    <property type="entry name" value="Phos_ph_gly_syn"/>
    <property type="match status" value="1"/>
</dbReference>
<dbReference type="InterPro" id="IPR050324">
    <property type="entry name" value="CDP-alcohol_PTase-I"/>
</dbReference>
<organism evidence="14 15">
    <name type="scientific">Mycoplasmopsis citelli</name>
    <dbReference type="NCBI Taxonomy" id="171281"/>
    <lineage>
        <taxon>Bacteria</taxon>
        <taxon>Bacillati</taxon>
        <taxon>Mycoplasmatota</taxon>
        <taxon>Mycoplasmoidales</taxon>
        <taxon>Metamycoplasmataceae</taxon>
        <taxon>Mycoplasmopsis</taxon>
    </lineage>
</organism>
<evidence type="ECO:0000256" key="2">
    <source>
        <dbReference type="ARBA" id="ARBA00010441"/>
    </source>
</evidence>
<evidence type="ECO:0000313" key="14">
    <source>
        <dbReference type="EMBL" id="VEU75013.1"/>
    </source>
</evidence>
<keyword evidence="10" id="KW-1208">Phospholipid metabolism</keyword>
<dbReference type="GO" id="GO:0046474">
    <property type="term" value="P:glycerophospholipid biosynthetic process"/>
    <property type="evidence" value="ECO:0007669"/>
    <property type="project" value="TreeGrafter"/>
</dbReference>
<name>A0A449B353_9BACT</name>
<feature type="transmembrane region" description="Helical" evidence="13">
    <location>
        <begin position="189"/>
        <end position="213"/>
    </location>
</feature>
<dbReference type="EC" id="2.7.8.5" evidence="11"/>
<protein>
    <recommendedName>
        <fullName evidence="11">CDP-diacylglycerol--glycerol-3-phosphate 3-phosphatidyltransferase</fullName>
        <ecNumber evidence="11">2.7.8.5</ecNumber>
    </recommendedName>
</protein>
<dbReference type="EMBL" id="LR215036">
    <property type="protein sequence ID" value="VEU75013.1"/>
    <property type="molecule type" value="Genomic_DNA"/>
</dbReference>
<keyword evidence="4 12" id="KW-0808">Transferase</keyword>
<dbReference type="GO" id="GO:0016020">
    <property type="term" value="C:membrane"/>
    <property type="evidence" value="ECO:0007669"/>
    <property type="project" value="UniProtKB-SubCell"/>
</dbReference>
<dbReference type="Pfam" id="PF01066">
    <property type="entry name" value="CDP-OH_P_transf"/>
    <property type="match status" value="1"/>
</dbReference>
<keyword evidence="6 13" id="KW-1133">Transmembrane helix</keyword>
<evidence type="ECO:0000256" key="9">
    <source>
        <dbReference type="ARBA" id="ARBA00023209"/>
    </source>
</evidence>
<feature type="transmembrane region" description="Helical" evidence="13">
    <location>
        <begin position="98"/>
        <end position="127"/>
    </location>
</feature>
<comment type="subcellular location">
    <subcellularLocation>
        <location evidence="1">Membrane</location>
        <topology evidence="1">Multi-pass membrane protein</topology>
    </subcellularLocation>
</comment>
<evidence type="ECO:0000256" key="3">
    <source>
        <dbReference type="ARBA" id="ARBA00022516"/>
    </source>
</evidence>
<sequence>MKWKLNMKFNITKENFPNILTMVRIWIAFLLVAFLIFFGTEIYSDFNRFQKYRISLSWIMFVFFTLAIATDFADGYLARKWKVVSDYGKLWDPLADKIITIVALVYLILANWFNPGLVVLIVIRDLIVDGLRIQMARKQMDVKASKLAKIKTFYISILIIVTLLLNGIFLSSNGIPTNVENLYSTAQKALSIVVLIGLIGAVIISYVSGYQYLEKSLKHKQ</sequence>
<keyword evidence="3" id="KW-0444">Lipid biosynthesis</keyword>
<evidence type="ECO:0000256" key="5">
    <source>
        <dbReference type="ARBA" id="ARBA00022692"/>
    </source>
</evidence>
<dbReference type="PANTHER" id="PTHR14269">
    <property type="entry name" value="CDP-DIACYLGLYCEROL--GLYCEROL-3-PHOSPHATE 3-PHOSPHATIDYLTRANSFERASE-RELATED"/>
    <property type="match status" value="1"/>
</dbReference>
<keyword evidence="8 13" id="KW-0472">Membrane</keyword>
<dbReference type="PANTHER" id="PTHR14269:SF62">
    <property type="entry name" value="CDP-DIACYLGLYCEROL--GLYCEROL-3-PHOSPHATE 3-PHOSPHATIDYLTRANSFERASE 1, CHLOROPLASTIC"/>
    <property type="match status" value="1"/>
</dbReference>
<dbReference type="InterPro" id="IPR043130">
    <property type="entry name" value="CDP-OH_PTrfase_TM_dom"/>
</dbReference>
<dbReference type="PROSITE" id="PS00379">
    <property type="entry name" value="CDP_ALCOHOL_P_TRANSF"/>
    <property type="match status" value="1"/>
</dbReference>
<proteinExistence type="inferred from homology"/>
<comment type="similarity">
    <text evidence="2 12">Belongs to the CDP-alcohol phosphatidyltransferase class-I family.</text>
</comment>
<dbReference type="InterPro" id="IPR004570">
    <property type="entry name" value="Phosphatidylglycerol_P_synth"/>
</dbReference>
<dbReference type="KEGG" id="mcit:NCTC10181_00888"/>
<evidence type="ECO:0000256" key="7">
    <source>
        <dbReference type="ARBA" id="ARBA00023098"/>
    </source>
</evidence>
<evidence type="ECO:0000256" key="8">
    <source>
        <dbReference type="ARBA" id="ARBA00023136"/>
    </source>
</evidence>
<evidence type="ECO:0000313" key="15">
    <source>
        <dbReference type="Proteomes" id="UP000290985"/>
    </source>
</evidence>